<keyword evidence="2" id="KW-1185">Reference proteome</keyword>
<name>A0AAQ3RBC8_9PEZI</name>
<organism evidence="1 2">
    <name type="scientific">Acrodontium crateriforme</name>
    <dbReference type="NCBI Taxonomy" id="150365"/>
    <lineage>
        <taxon>Eukaryota</taxon>
        <taxon>Fungi</taxon>
        <taxon>Dikarya</taxon>
        <taxon>Ascomycota</taxon>
        <taxon>Pezizomycotina</taxon>
        <taxon>Dothideomycetes</taxon>
        <taxon>Dothideomycetidae</taxon>
        <taxon>Mycosphaerellales</taxon>
        <taxon>Teratosphaeriaceae</taxon>
        <taxon>Acrodontium</taxon>
    </lineage>
</organism>
<reference evidence="1 2" key="1">
    <citation type="submission" date="2023-11" db="EMBL/GenBank/DDBJ databases">
        <title>An acidophilic fungus is an integral part of prey digestion in a carnivorous sundew plant.</title>
        <authorList>
            <person name="Tsai I.J."/>
        </authorList>
    </citation>
    <scope>NUCLEOTIDE SEQUENCE [LARGE SCALE GENOMIC DNA]</scope>
    <source>
        <strain evidence="1">169a</strain>
    </source>
</reference>
<evidence type="ECO:0000313" key="2">
    <source>
        <dbReference type="Proteomes" id="UP001303373"/>
    </source>
</evidence>
<sequence>MVAPPIQSYSSANGSNGSRFFVFTTYLPVDILTVSDNHLLLSPRHRLQINHVAEQSCRKLSTCRMASLQRLRYMRNSMRPEYRVDVASNYLFLAGTAEQSP</sequence>
<accession>A0AAQ3RBC8</accession>
<proteinExistence type="predicted"/>
<dbReference type="AlphaFoldDB" id="A0AAQ3RBC8"/>
<evidence type="ECO:0000313" key="1">
    <source>
        <dbReference type="EMBL" id="WPH03136.1"/>
    </source>
</evidence>
<dbReference type="EMBL" id="CP138588">
    <property type="protein sequence ID" value="WPH03136.1"/>
    <property type="molecule type" value="Genomic_DNA"/>
</dbReference>
<gene>
    <name evidence="1" type="ORF">R9X50_00601100</name>
</gene>
<protein>
    <submittedName>
        <fullName evidence="1">Uncharacterized protein</fullName>
    </submittedName>
</protein>
<dbReference type="Proteomes" id="UP001303373">
    <property type="component" value="Chromosome 9"/>
</dbReference>